<dbReference type="SMART" id="SM00360">
    <property type="entry name" value="RRM"/>
    <property type="match status" value="3"/>
</dbReference>
<keyword evidence="3" id="KW-0539">Nucleus</keyword>
<dbReference type="SUPFAM" id="SSF54928">
    <property type="entry name" value="RNA-binding domain, RBD"/>
    <property type="match status" value="2"/>
</dbReference>
<dbReference type="PANTHER" id="PTHR48033:SF10">
    <property type="entry name" value="RNA-BINDING PROTEIN SQUID"/>
    <property type="match status" value="1"/>
</dbReference>
<feature type="domain" description="RRM" evidence="6">
    <location>
        <begin position="306"/>
        <end position="394"/>
    </location>
</feature>
<dbReference type="InterPro" id="IPR036053">
    <property type="entry name" value="PABP-dom"/>
</dbReference>
<evidence type="ECO:0000256" key="2">
    <source>
        <dbReference type="ARBA" id="ARBA00008557"/>
    </source>
</evidence>
<evidence type="ECO:0000256" key="1">
    <source>
        <dbReference type="ARBA" id="ARBA00004123"/>
    </source>
</evidence>
<dbReference type="GO" id="GO:0000785">
    <property type="term" value="C:chromatin"/>
    <property type="evidence" value="ECO:0007669"/>
    <property type="project" value="TreeGrafter"/>
</dbReference>
<keyword evidence="9" id="KW-1185">Reference proteome</keyword>
<comment type="subcellular location">
    <subcellularLocation>
        <location evidence="1">Nucleus</location>
    </subcellularLocation>
</comment>
<feature type="domain" description="RRM" evidence="6">
    <location>
        <begin position="101"/>
        <end position="193"/>
    </location>
</feature>
<dbReference type="Gene3D" id="1.10.1900.10">
    <property type="entry name" value="c-terminal domain of poly(a) binding protein"/>
    <property type="match status" value="1"/>
</dbReference>
<accession>A0A078ATT6</accession>
<evidence type="ECO:0000256" key="4">
    <source>
        <dbReference type="PROSITE-ProRule" id="PRU00176"/>
    </source>
</evidence>
<feature type="compositionally biased region" description="Low complexity" evidence="5">
    <location>
        <begin position="435"/>
        <end position="452"/>
    </location>
</feature>
<dbReference type="InterPro" id="IPR002004">
    <property type="entry name" value="PABP_HYD_C"/>
</dbReference>
<dbReference type="Pfam" id="PF00658">
    <property type="entry name" value="MLLE"/>
    <property type="match status" value="1"/>
</dbReference>
<evidence type="ECO:0000259" key="7">
    <source>
        <dbReference type="PROSITE" id="PS51309"/>
    </source>
</evidence>
<gene>
    <name evidence="8" type="primary">Contig2407.g2586</name>
    <name evidence="8" type="ORF">STYLEM_14927</name>
</gene>
<dbReference type="EMBL" id="CCKQ01014093">
    <property type="protein sequence ID" value="CDW85840.1"/>
    <property type="molecule type" value="Genomic_DNA"/>
</dbReference>
<name>A0A078ATT6_STYLE</name>
<feature type="domain" description="RRM" evidence="6">
    <location>
        <begin position="191"/>
        <end position="284"/>
    </location>
</feature>
<dbReference type="Gene3D" id="3.30.70.330">
    <property type="match status" value="3"/>
</dbReference>
<dbReference type="InterPro" id="IPR012677">
    <property type="entry name" value="Nucleotide-bd_a/b_plait_sf"/>
</dbReference>
<feature type="region of interest" description="Disordered" evidence="5">
    <location>
        <begin position="435"/>
        <end position="461"/>
    </location>
</feature>
<evidence type="ECO:0000256" key="5">
    <source>
        <dbReference type="SAM" id="MobiDB-lite"/>
    </source>
</evidence>
<proteinExistence type="inferred from homology"/>
<protein>
    <submittedName>
        <fullName evidence="8">Polyadenylate-binding protein</fullName>
    </submittedName>
</protein>
<reference evidence="8 9" key="1">
    <citation type="submission" date="2014-06" db="EMBL/GenBank/DDBJ databases">
        <authorList>
            <person name="Swart Estienne"/>
        </authorList>
    </citation>
    <scope>NUCLEOTIDE SEQUENCE [LARGE SCALE GENOMIC DNA]</scope>
    <source>
        <strain evidence="8 9">130c</strain>
    </source>
</reference>
<evidence type="ECO:0000313" key="9">
    <source>
        <dbReference type="Proteomes" id="UP000039865"/>
    </source>
</evidence>
<dbReference type="CDD" id="cd00590">
    <property type="entry name" value="RRM_SF"/>
    <property type="match status" value="2"/>
</dbReference>
<feature type="domain" description="PABC" evidence="7">
    <location>
        <begin position="531"/>
        <end position="609"/>
    </location>
</feature>
<evidence type="ECO:0000256" key="3">
    <source>
        <dbReference type="ARBA" id="ARBA00023242"/>
    </source>
</evidence>
<dbReference type="SUPFAM" id="SSF63570">
    <property type="entry name" value="PABC (PABP) domain"/>
    <property type="match status" value="1"/>
</dbReference>
<dbReference type="PANTHER" id="PTHR48033">
    <property type="entry name" value="RNA-BINDING (RRM/RBD/RNP MOTIFS) FAMILY PROTEIN"/>
    <property type="match status" value="1"/>
</dbReference>
<evidence type="ECO:0000313" key="8">
    <source>
        <dbReference type="EMBL" id="CDW85840.1"/>
    </source>
</evidence>
<dbReference type="GO" id="GO:0003723">
    <property type="term" value="F:RNA binding"/>
    <property type="evidence" value="ECO:0007669"/>
    <property type="project" value="UniProtKB-UniRule"/>
</dbReference>
<keyword evidence="4" id="KW-0694">RNA-binding</keyword>
<dbReference type="GO" id="GO:0005654">
    <property type="term" value="C:nucleoplasm"/>
    <property type="evidence" value="ECO:0007669"/>
    <property type="project" value="TreeGrafter"/>
</dbReference>
<dbReference type="OrthoDB" id="302716at2759"/>
<dbReference type="PROSITE" id="PS51309">
    <property type="entry name" value="PABC"/>
    <property type="match status" value="1"/>
</dbReference>
<organism evidence="8 9">
    <name type="scientific">Stylonychia lemnae</name>
    <name type="common">Ciliate</name>
    <dbReference type="NCBI Taxonomy" id="5949"/>
    <lineage>
        <taxon>Eukaryota</taxon>
        <taxon>Sar</taxon>
        <taxon>Alveolata</taxon>
        <taxon>Ciliophora</taxon>
        <taxon>Intramacronucleata</taxon>
        <taxon>Spirotrichea</taxon>
        <taxon>Stichotrichia</taxon>
        <taxon>Sporadotrichida</taxon>
        <taxon>Oxytrichidae</taxon>
        <taxon>Stylonychinae</taxon>
        <taxon>Stylonychia</taxon>
    </lineage>
</organism>
<sequence length="610" mass="70832">MNDRKQPLLYLYDLPKDKTTSVLIASILKEQANYEISEAPQIKRVQDRPFYTAIVKINDPNRYDEICQKLKFFQIDNKECRALPYMKELTAAYRSVTNQNNNIFIKGIDKNKSQKDLEKRIMELLGQQDIVSSLKISITPDHKSNGYGYVLFKSQELVEKALKLQEEGLINEMLITRYQPKDRRDMRKAFNNIYIKNIPAEWKEENLRQLFSKYGHITSLALIQAQIPGQPEGTTAPIAFIAFGDPAEKDKDPEIGIKSANTAVNDLHDVVFDGQKLYVQRAMGKEEREQEKKREQLRFKKSKQRCNLYVKNFPPNTTEQQLRDLFGSYGEIESLKLLPKEGEALYAFICFVSPDSAALAKQQLHLHSLNGKQLYINNYELKEVRQVQQEAAQDQAGFQNYKKQQPAPLTLEILNKPEIYQLIQYLMITLKQQQNGRQGGNQNPRYNNNNQRTGGQRTGGYNNHQQIQQQQMQGIPNNQQQQNMMQHQQMRQQPPVMPPQQMMHQQIPVQQIIPQQIQNLGLPPHIIQYQVESNRIIPAVIPQNPNYKQNVGEFIYDYVEQLSSEIHAPKITGMLIELPIPEIQAFLKDYNRLDRKVKEAHTLLQKSQEQ</sequence>
<dbReference type="InParanoid" id="A0A078ATT6"/>
<dbReference type="GO" id="GO:0010468">
    <property type="term" value="P:regulation of gene expression"/>
    <property type="evidence" value="ECO:0007669"/>
    <property type="project" value="TreeGrafter"/>
</dbReference>
<dbReference type="InterPro" id="IPR000504">
    <property type="entry name" value="RRM_dom"/>
</dbReference>
<comment type="similarity">
    <text evidence="2">Belongs to the polyadenylate-binding protein type-1 family.</text>
</comment>
<dbReference type="PROSITE" id="PS50102">
    <property type="entry name" value="RRM"/>
    <property type="match status" value="3"/>
</dbReference>
<dbReference type="InterPro" id="IPR035979">
    <property type="entry name" value="RBD_domain_sf"/>
</dbReference>
<dbReference type="Proteomes" id="UP000039865">
    <property type="component" value="Unassembled WGS sequence"/>
</dbReference>
<evidence type="ECO:0000259" key="6">
    <source>
        <dbReference type="PROSITE" id="PS50102"/>
    </source>
</evidence>
<dbReference type="AlphaFoldDB" id="A0A078ATT6"/>
<dbReference type="Pfam" id="PF00076">
    <property type="entry name" value="RRM_1"/>
    <property type="match status" value="3"/>
</dbReference>
<dbReference type="SMART" id="SM00517">
    <property type="entry name" value="PolyA"/>
    <property type="match status" value="1"/>
</dbReference>